<feature type="region of interest" description="Disordered" evidence="1">
    <location>
        <begin position="46"/>
        <end position="66"/>
    </location>
</feature>
<protein>
    <submittedName>
        <fullName evidence="2">Uncharacterized protein</fullName>
    </submittedName>
</protein>
<proteinExistence type="predicted"/>
<dbReference type="AlphaFoldDB" id="A0AAW0DH86"/>
<accession>A0AAW0DH86</accession>
<feature type="compositionally biased region" description="Polar residues" evidence="1">
    <location>
        <begin position="50"/>
        <end position="63"/>
    </location>
</feature>
<keyword evidence="3" id="KW-1185">Reference proteome</keyword>
<feature type="region of interest" description="Disordered" evidence="1">
    <location>
        <begin position="1"/>
        <end position="29"/>
    </location>
</feature>
<dbReference type="Proteomes" id="UP001362999">
    <property type="component" value="Unassembled WGS sequence"/>
</dbReference>
<sequence>MSRQDSDRTSARGAERDEECSKHPAMKVNMIQARKEVLQMRRKAYPYPHTNPSATKSTSSGETVPTDHSLAEIEIRREKSHPATRPQQHTTKAIASYPALGQEYMTHEDKAEVTPDIPSAMIRRKVDDEERFDKVRHGTSRCALEQAGEQENKSASQVRETLYTVCVPYLVERRRKQRLDSCSKLKDWATCYPPEYDSRKEFAGVSVLCVEEGESCLLFVECEYSLYEIRSILDLQWMQLGFSAKNNDIETDRLGAWRVTRMESRTVEYFTNVISTIFRANSGGKTRFEEEVVVGKKEKEGGRRDVTVTDCLTR</sequence>
<evidence type="ECO:0000313" key="3">
    <source>
        <dbReference type="Proteomes" id="UP001362999"/>
    </source>
</evidence>
<comment type="caution">
    <text evidence="2">The sequence shown here is derived from an EMBL/GenBank/DDBJ whole genome shotgun (WGS) entry which is preliminary data.</text>
</comment>
<gene>
    <name evidence="2" type="ORF">R3P38DRAFT_3608859</name>
</gene>
<feature type="compositionally biased region" description="Basic and acidic residues" evidence="1">
    <location>
        <begin position="1"/>
        <end position="22"/>
    </location>
</feature>
<evidence type="ECO:0000313" key="2">
    <source>
        <dbReference type="EMBL" id="KAK7050757.1"/>
    </source>
</evidence>
<name>A0AAW0DH86_9AGAR</name>
<organism evidence="2 3">
    <name type="scientific">Favolaschia claudopus</name>
    <dbReference type="NCBI Taxonomy" id="2862362"/>
    <lineage>
        <taxon>Eukaryota</taxon>
        <taxon>Fungi</taxon>
        <taxon>Dikarya</taxon>
        <taxon>Basidiomycota</taxon>
        <taxon>Agaricomycotina</taxon>
        <taxon>Agaricomycetes</taxon>
        <taxon>Agaricomycetidae</taxon>
        <taxon>Agaricales</taxon>
        <taxon>Marasmiineae</taxon>
        <taxon>Mycenaceae</taxon>
        <taxon>Favolaschia</taxon>
    </lineage>
</organism>
<evidence type="ECO:0000256" key="1">
    <source>
        <dbReference type="SAM" id="MobiDB-lite"/>
    </source>
</evidence>
<dbReference type="EMBL" id="JAWWNJ010000008">
    <property type="protein sequence ID" value="KAK7050757.1"/>
    <property type="molecule type" value="Genomic_DNA"/>
</dbReference>
<reference evidence="2 3" key="1">
    <citation type="journal article" date="2024" name="J Genomics">
        <title>Draft genome sequencing and assembly of Favolaschia claudopus CIRM-BRFM 2984 isolated from oak limbs.</title>
        <authorList>
            <person name="Navarro D."/>
            <person name="Drula E."/>
            <person name="Chaduli D."/>
            <person name="Cazenave R."/>
            <person name="Ahrendt S."/>
            <person name="Wang J."/>
            <person name="Lipzen A."/>
            <person name="Daum C."/>
            <person name="Barry K."/>
            <person name="Grigoriev I.V."/>
            <person name="Favel A."/>
            <person name="Rosso M.N."/>
            <person name="Martin F."/>
        </authorList>
    </citation>
    <scope>NUCLEOTIDE SEQUENCE [LARGE SCALE GENOMIC DNA]</scope>
    <source>
        <strain evidence="2 3">CIRM-BRFM 2984</strain>
    </source>
</reference>